<dbReference type="EMBL" id="AP024238">
    <property type="protein sequence ID" value="BCO25186.1"/>
    <property type="molecule type" value="Genomic_DNA"/>
</dbReference>
<evidence type="ECO:0000313" key="3">
    <source>
        <dbReference type="Proteomes" id="UP000824366"/>
    </source>
</evidence>
<reference evidence="2 3" key="1">
    <citation type="journal article" date="2021" name="Microbiol. Spectr.">
        <title>A Single Bacterium Capable of Oxidation and Reduction of Iron at Circumneutral pH.</title>
        <authorList>
            <person name="Kato S."/>
            <person name="Ohkuma M."/>
        </authorList>
    </citation>
    <scope>NUCLEOTIDE SEQUENCE [LARGE SCALE GENOMIC DNA]</scope>
    <source>
        <strain evidence="2 3">MIZ03</strain>
    </source>
</reference>
<proteinExistence type="predicted"/>
<gene>
    <name evidence="2" type="ORF">MIZ03_0046</name>
</gene>
<evidence type="ECO:0008006" key="4">
    <source>
        <dbReference type="Google" id="ProtNLM"/>
    </source>
</evidence>
<protein>
    <recommendedName>
        <fullName evidence="4">Cytochrome c domain-containing protein</fullName>
    </recommendedName>
</protein>
<feature type="signal peptide" evidence="1">
    <location>
        <begin position="1"/>
        <end position="21"/>
    </location>
</feature>
<keyword evidence="1" id="KW-0732">Signal</keyword>
<evidence type="ECO:0000313" key="2">
    <source>
        <dbReference type="EMBL" id="BCO25186.1"/>
    </source>
</evidence>
<dbReference type="Proteomes" id="UP000824366">
    <property type="component" value="Chromosome"/>
</dbReference>
<dbReference type="Pfam" id="PF22297">
    <property type="entry name" value="PccH"/>
    <property type="match status" value="1"/>
</dbReference>
<accession>A0ABM7MG80</accession>
<sequence length="163" mass="18086">MMKLKLLTAVAGVVMALPSMAADVTYRADIEPFIQKQCAECHSEKAGAPTLQEFKVSKEAEEKYTKDKVGPRNDTYESLVQIIAYPDPGAFMRRLDDGTSPQAKGKPGNMYKHLGETDAQRAAALVMIKAWVGEGGWNLNRWEPKGDIPAVTKEQLDKLKLKY</sequence>
<dbReference type="RefSeq" id="WP_223906413.1">
    <property type="nucleotide sequence ID" value="NZ_AP024238.1"/>
</dbReference>
<evidence type="ECO:0000256" key="1">
    <source>
        <dbReference type="SAM" id="SignalP"/>
    </source>
</evidence>
<keyword evidence="3" id="KW-1185">Reference proteome</keyword>
<name>A0ABM7MG80_9BURK</name>
<organism evidence="2 3">
    <name type="scientific">Rhodoferax lithotrophicus</name>
    <dbReference type="NCBI Taxonomy" id="2798804"/>
    <lineage>
        <taxon>Bacteria</taxon>
        <taxon>Pseudomonadati</taxon>
        <taxon>Pseudomonadota</taxon>
        <taxon>Betaproteobacteria</taxon>
        <taxon>Burkholderiales</taxon>
        <taxon>Comamonadaceae</taxon>
        <taxon>Rhodoferax</taxon>
    </lineage>
</organism>
<feature type="chain" id="PRO_5045788962" description="Cytochrome c domain-containing protein" evidence="1">
    <location>
        <begin position="22"/>
        <end position="163"/>
    </location>
</feature>